<evidence type="ECO:0000256" key="3">
    <source>
        <dbReference type="ARBA" id="ARBA00022730"/>
    </source>
</evidence>
<comment type="subcellular location">
    <subcellularLocation>
        <location evidence="5">Cytoplasm</location>
    </subcellularLocation>
    <text evidence="5">Associates with late stage pre-50S ribosomal subunits.</text>
</comment>
<feature type="compositionally biased region" description="Acidic residues" evidence="6">
    <location>
        <begin position="1"/>
        <end position="13"/>
    </location>
</feature>
<dbReference type="GO" id="GO:0019843">
    <property type="term" value="F:rRNA binding"/>
    <property type="evidence" value="ECO:0007669"/>
    <property type="project" value="UniProtKB-UniRule"/>
</dbReference>
<dbReference type="PANTHER" id="PTHR38101:SF1">
    <property type="entry name" value="UPF0307 PROTEIN YJGA"/>
    <property type="match status" value="1"/>
</dbReference>
<dbReference type="SUPFAM" id="SSF158710">
    <property type="entry name" value="PSPTO4464-like"/>
    <property type="match status" value="1"/>
</dbReference>
<proteinExistence type="inferred from homology"/>
<organism evidence="7 8">
    <name type="scientific">Pseudohalioglobus lutimaris</name>
    <dbReference type="NCBI Taxonomy" id="1737061"/>
    <lineage>
        <taxon>Bacteria</taxon>
        <taxon>Pseudomonadati</taxon>
        <taxon>Pseudomonadota</taxon>
        <taxon>Gammaproteobacteria</taxon>
        <taxon>Cellvibrionales</taxon>
        <taxon>Halieaceae</taxon>
        <taxon>Pseudohalioglobus</taxon>
    </lineage>
</organism>
<gene>
    <name evidence="5" type="primary">darP</name>
    <name evidence="7" type="ORF">C0039_05625</name>
</gene>
<dbReference type="InterPro" id="IPR006839">
    <property type="entry name" value="DarP"/>
</dbReference>
<dbReference type="PANTHER" id="PTHR38101">
    <property type="entry name" value="UPF0307 PROTEIN YJGA"/>
    <property type="match status" value="1"/>
</dbReference>
<protein>
    <recommendedName>
        <fullName evidence="5">Dual-action ribosomal maturation protein DarP</fullName>
    </recommendedName>
    <alternativeName>
        <fullName evidence="5">Large ribosomal subunit assembly factor DarP</fullName>
    </alternativeName>
</protein>
<dbReference type="Proteomes" id="UP000235005">
    <property type="component" value="Unassembled WGS sequence"/>
</dbReference>
<keyword evidence="4 5" id="KW-0694">RNA-binding</keyword>
<evidence type="ECO:0000256" key="1">
    <source>
        <dbReference type="ARBA" id="ARBA00022490"/>
    </source>
</evidence>
<name>A0A2N5X695_9GAMM</name>
<keyword evidence="1 5" id="KW-0963">Cytoplasm</keyword>
<dbReference type="AlphaFoldDB" id="A0A2N5X695"/>
<keyword evidence="3 5" id="KW-0699">rRNA-binding</keyword>
<comment type="caution">
    <text evidence="7">The sequence shown here is derived from an EMBL/GenBank/DDBJ whole genome shotgun (WGS) entry which is preliminary data.</text>
</comment>
<dbReference type="Pfam" id="PF04751">
    <property type="entry name" value="DarP"/>
    <property type="match status" value="1"/>
</dbReference>
<dbReference type="PIRSF" id="PIRSF016183">
    <property type="entry name" value="UCP016183"/>
    <property type="match status" value="1"/>
</dbReference>
<evidence type="ECO:0000313" key="8">
    <source>
        <dbReference type="Proteomes" id="UP000235005"/>
    </source>
</evidence>
<accession>A0A2N5X695</accession>
<dbReference type="GO" id="GO:0005829">
    <property type="term" value="C:cytosol"/>
    <property type="evidence" value="ECO:0007669"/>
    <property type="project" value="TreeGrafter"/>
</dbReference>
<evidence type="ECO:0000313" key="7">
    <source>
        <dbReference type="EMBL" id="PLW69997.1"/>
    </source>
</evidence>
<keyword evidence="8" id="KW-1185">Reference proteome</keyword>
<sequence length="174" mass="20296">MRDPQSELDDGQEEGPSKSELKRQMHARQSLGEELTQLNDQQLDGLPIADEQLLRAIRETRRIRSKNALRRHLQYVGKLMRNIDPEPITEALEQMRRPASEASAAFHQLERLREDVLVKGVSGVEMVIQRWPQADRQQLRQLVLQHQREQKLGKPPAASRKLFRYLRELQDNHG</sequence>
<dbReference type="GO" id="GO:0043022">
    <property type="term" value="F:ribosome binding"/>
    <property type="evidence" value="ECO:0007669"/>
    <property type="project" value="UniProtKB-UniRule"/>
</dbReference>
<evidence type="ECO:0000256" key="5">
    <source>
        <dbReference type="HAMAP-Rule" id="MF_00765"/>
    </source>
</evidence>
<evidence type="ECO:0000256" key="6">
    <source>
        <dbReference type="SAM" id="MobiDB-lite"/>
    </source>
</evidence>
<dbReference type="HAMAP" id="MF_00765">
    <property type="entry name" value="DarP"/>
    <property type="match status" value="1"/>
</dbReference>
<dbReference type="Gene3D" id="1.10.60.30">
    <property type="entry name" value="PSPTO4464-like domains"/>
    <property type="match status" value="2"/>
</dbReference>
<evidence type="ECO:0000256" key="2">
    <source>
        <dbReference type="ARBA" id="ARBA00022517"/>
    </source>
</evidence>
<dbReference type="RefSeq" id="WP_075998602.1">
    <property type="nucleotide sequence ID" value="NZ_PKUS01000003.1"/>
</dbReference>
<dbReference type="EMBL" id="PKUS01000003">
    <property type="protein sequence ID" value="PLW69997.1"/>
    <property type="molecule type" value="Genomic_DNA"/>
</dbReference>
<comment type="function">
    <text evidence="5">Member of a network of 50S ribosomal subunit biogenesis factors which assembles along the 30S-50S interface, preventing incorrect 23S rRNA structures from forming. Promotes peptidyl transferase center (PTC) maturation.</text>
</comment>
<dbReference type="GO" id="GO:1902626">
    <property type="term" value="P:assembly of large subunit precursor of preribosome"/>
    <property type="evidence" value="ECO:0007669"/>
    <property type="project" value="UniProtKB-UniRule"/>
</dbReference>
<dbReference type="OrthoDB" id="5293604at2"/>
<dbReference type="CDD" id="cd16331">
    <property type="entry name" value="YjgA-like"/>
    <property type="match status" value="1"/>
</dbReference>
<reference evidence="7 8" key="1">
    <citation type="submission" date="2018-01" db="EMBL/GenBank/DDBJ databases">
        <title>The draft genome sequence of Halioglobus lutimaris HF004.</title>
        <authorList>
            <person name="Du Z.-J."/>
            <person name="Shi M.-J."/>
        </authorList>
    </citation>
    <scope>NUCLEOTIDE SEQUENCE [LARGE SCALE GENOMIC DNA]</scope>
    <source>
        <strain evidence="7 8">HF004</strain>
    </source>
</reference>
<comment type="similarity">
    <text evidence="5">Belongs to the DarP family.</text>
</comment>
<feature type="region of interest" description="Disordered" evidence="6">
    <location>
        <begin position="1"/>
        <end position="30"/>
    </location>
</feature>
<keyword evidence="2 5" id="KW-0690">Ribosome biogenesis</keyword>
<dbReference type="NCBIfam" id="NF003593">
    <property type="entry name" value="PRK05255.1-1"/>
    <property type="match status" value="1"/>
</dbReference>
<dbReference type="InterPro" id="IPR023153">
    <property type="entry name" value="DarP_sf"/>
</dbReference>
<evidence type="ECO:0000256" key="4">
    <source>
        <dbReference type="ARBA" id="ARBA00022884"/>
    </source>
</evidence>